<dbReference type="EMBL" id="LHXK01000023">
    <property type="protein sequence ID" value="KXA89769.1"/>
    <property type="molecule type" value="Genomic_DNA"/>
</dbReference>
<keyword evidence="1" id="KW-0472">Membrane</keyword>
<protein>
    <submittedName>
        <fullName evidence="2">Uncharacterized protein</fullName>
    </submittedName>
</protein>
<accession>A0A133U6E8</accession>
<dbReference type="Proteomes" id="UP000070184">
    <property type="component" value="Unassembled WGS sequence"/>
</dbReference>
<keyword evidence="3" id="KW-1185">Reference proteome</keyword>
<keyword evidence="1" id="KW-0812">Transmembrane</keyword>
<evidence type="ECO:0000313" key="3">
    <source>
        <dbReference type="Proteomes" id="UP000070184"/>
    </source>
</evidence>
<comment type="caution">
    <text evidence="2">The sequence shown here is derived from an EMBL/GenBank/DDBJ whole genome shotgun (WGS) entry which is preliminary data.</text>
</comment>
<evidence type="ECO:0000256" key="1">
    <source>
        <dbReference type="SAM" id="Phobius"/>
    </source>
</evidence>
<keyword evidence="1" id="KW-1133">Transmembrane helix</keyword>
<reference evidence="2 3" key="1">
    <citation type="journal article" date="2016" name="Sci. Rep.">
        <title>Metabolic traits of an uncultured archaeal lineage -MSBL1- from brine pools of the Red Sea.</title>
        <authorList>
            <person name="Mwirichia R."/>
            <person name="Alam I."/>
            <person name="Rashid M."/>
            <person name="Vinu M."/>
            <person name="Ba-Alawi W."/>
            <person name="Anthony Kamau A."/>
            <person name="Kamanda Ngugi D."/>
            <person name="Goker M."/>
            <person name="Klenk H.P."/>
            <person name="Bajic V."/>
            <person name="Stingl U."/>
        </authorList>
    </citation>
    <scope>NUCLEOTIDE SEQUENCE [LARGE SCALE GENOMIC DNA]</scope>
    <source>
        <strain evidence="2">SCGC-AAA259B11</strain>
    </source>
</reference>
<name>A0A133U6E8_9EURY</name>
<dbReference type="AlphaFoldDB" id="A0A133U6E8"/>
<proteinExistence type="predicted"/>
<feature type="transmembrane region" description="Helical" evidence="1">
    <location>
        <begin position="48"/>
        <end position="66"/>
    </location>
</feature>
<organism evidence="2 3">
    <name type="scientific">candidate division MSBL1 archaeon SCGC-AAA259B11</name>
    <dbReference type="NCBI Taxonomy" id="1698260"/>
    <lineage>
        <taxon>Archaea</taxon>
        <taxon>Methanobacteriati</taxon>
        <taxon>Methanobacteriota</taxon>
        <taxon>candidate division MSBL1</taxon>
    </lineage>
</organism>
<gene>
    <name evidence="2" type="ORF">AKJ61_02215</name>
</gene>
<feature type="transmembrane region" description="Helical" evidence="1">
    <location>
        <begin position="18"/>
        <end position="36"/>
    </location>
</feature>
<evidence type="ECO:0000313" key="2">
    <source>
        <dbReference type="EMBL" id="KXA89769.1"/>
    </source>
</evidence>
<sequence length="82" mass="8929">MFQIVGNSSSKNPYSTNGIFLTLFSNLSSFFVYLNGEASTVSRKSKTIRVTIISFGAATLILEILFHSREIISPNTPGLSPV</sequence>